<dbReference type="EMBL" id="JABCKI010005736">
    <property type="protein sequence ID" value="KAG5638986.1"/>
    <property type="molecule type" value="Genomic_DNA"/>
</dbReference>
<dbReference type="AlphaFoldDB" id="A0A9P7K8P3"/>
<accession>A0A9P7K8P3</accession>
<dbReference type="SUPFAM" id="SSF48371">
    <property type="entry name" value="ARM repeat"/>
    <property type="match status" value="1"/>
</dbReference>
<protein>
    <submittedName>
        <fullName evidence="1">Uncharacterized protein</fullName>
    </submittedName>
</protein>
<sequence length="545" mass="60489">MDCLELNIHQRILADIVSNPGESKDDILQAQSLIAAKVHTRNIASDEDVEKTSDSMSSQVFMPASRVHCNIAFGELIVNFPDDHINQSIEVLVATLVDILKDVPFIDFDRCLSWQDWALPDQLVYSTVSALLRLSSSHSQYTERAASAICFFLSQILAQIQKMDSLRVLTQLTPALHGLYRAISSTSFAWSVSQWEQIATKLGVLCSPSVVDRLNHLLVDIIQKEGADEETLRYVRTFVTRYVTQGRPLSGYFIVCCVIETEWTVLAQALAPPNIKISGHVTEAAAANKAWISLMRKAPSVPEIKDTNTVQTLKMTLKYAMQCFTDLLVQIEDMDTEPSLDTYAWETMSESLKLASVCSIALHELDGKLFSRLLLLLSDESPISDNLVQEAALKATTVLVQSFPEIAPKMTAHLRRFVTSPLPIFEFEFASESRAPPPLAAAAKCLAHCIRLVPGDDLIMSIMYSLLNYISATSRDIYDSSQSSILNDDLIYESSDLATTQLVETGLRGLSEDEKRLVGISTISVVTRLALEFPTEEVCAMDVLR</sequence>
<gene>
    <name evidence="1" type="ORF">H0H81_008207</name>
</gene>
<organism evidence="1 2">
    <name type="scientific">Sphagnurus paluster</name>
    <dbReference type="NCBI Taxonomy" id="117069"/>
    <lineage>
        <taxon>Eukaryota</taxon>
        <taxon>Fungi</taxon>
        <taxon>Dikarya</taxon>
        <taxon>Basidiomycota</taxon>
        <taxon>Agaricomycotina</taxon>
        <taxon>Agaricomycetes</taxon>
        <taxon>Agaricomycetidae</taxon>
        <taxon>Agaricales</taxon>
        <taxon>Tricholomatineae</taxon>
        <taxon>Lyophyllaceae</taxon>
        <taxon>Sphagnurus</taxon>
    </lineage>
</organism>
<reference evidence="1" key="1">
    <citation type="submission" date="2021-02" db="EMBL/GenBank/DDBJ databases">
        <authorList>
            <person name="Nieuwenhuis M."/>
            <person name="Van De Peppel L.J.J."/>
        </authorList>
    </citation>
    <scope>NUCLEOTIDE SEQUENCE</scope>
    <source>
        <strain evidence="1">D49</strain>
    </source>
</reference>
<name>A0A9P7K8P3_9AGAR</name>
<reference evidence="1" key="2">
    <citation type="submission" date="2021-10" db="EMBL/GenBank/DDBJ databases">
        <title>Phylogenomics reveals ancestral predisposition of the termite-cultivated fungus Termitomyces towards a domesticated lifestyle.</title>
        <authorList>
            <person name="Auxier B."/>
            <person name="Grum-Grzhimaylo A."/>
            <person name="Cardenas M.E."/>
            <person name="Lodge J.D."/>
            <person name="Laessoe T."/>
            <person name="Pedersen O."/>
            <person name="Smith M.E."/>
            <person name="Kuyper T.W."/>
            <person name="Franco-Molano E.A."/>
            <person name="Baroni T.J."/>
            <person name="Aanen D.K."/>
        </authorList>
    </citation>
    <scope>NUCLEOTIDE SEQUENCE</scope>
    <source>
        <strain evidence="1">D49</strain>
    </source>
</reference>
<proteinExistence type="predicted"/>
<dbReference type="OrthoDB" id="10264149at2759"/>
<evidence type="ECO:0000313" key="2">
    <source>
        <dbReference type="Proteomes" id="UP000717328"/>
    </source>
</evidence>
<dbReference type="Proteomes" id="UP000717328">
    <property type="component" value="Unassembled WGS sequence"/>
</dbReference>
<keyword evidence="2" id="KW-1185">Reference proteome</keyword>
<dbReference type="InterPro" id="IPR016024">
    <property type="entry name" value="ARM-type_fold"/>
</dbReference>
<evidence type="ECO:0000313" key="1">
    <source>
        <dbReference type="EMBL" id="KAG5638986.1"/>
    </source>
</evidence>
<comment type="caution">
    <text evidence="1">The sequence shown here is derived from an EMBL/GenBank/DDBJ whole genome shotgun (WGS) entry which is preliminary data.</text>
</comment>